<dbReference type="AlphaFoldDB" id="A0A6N9NPN6"/>
<accession>A0A6N9NPN6</accession>
<dbReference type="PROSITE" id="PS51257">
    <property type="entry name" value="PROKAR_LIPOPROTEIN"/>
    <property type="match status" value="1"/>
</dbReference>
<reference evidence="2 3" key="1">
    <citation type="submission" date="2019-12" db="EMBL/GenBank/DDBJ databases">
        <authorList>
            <person name="Zhao J."/>
        </authorList>
    </citation>
    <scope>NUCLEOTIDE SEQUENCE [LARGE SCALE GENOMIC DNA]</scope>
    <source>
        <strain evidence="2 3">S-15</strain>
    </source>
</reference>
<organism evidence="2 3">
    <name type="scientific">Acidiluteibacter ferrifornacis</name>
    <dbReference type="NCBI Taxonomy" id="2692424"/>
    <lineage>
        <taxon>Bacteria</taxon>
        <taxon>Pseudomonadati</taxon>
        <taxon>Bacteroidota</taxon>
        <taxon>Flavobacteriia</taxon>
        <taxon>Flavobacteriales</taxon>
        <taxon>Cryomorphaceae</taxon>
        <taxon>Acidiluteibacter</taxon>
    </lineage>
</organism>
<proteinExistence type="predicted"/>
<dbReference type="InterPro" id="IPR012292">
    <property type="entry name" value="Globin/Proto"/>
</dbReference>
<dbReference type="RefSeq" id="WP_160634224.1">
    <property type="nucleotide sequence ID" value="NZ_WWNE01000018.1"/>
</dbReference>
<dbReference type="GO" id="GO:0020037">
    <property type="term" value="F:heme binding"/>
    <property type="evidence" value="ECO:0007669"/>
    <property type="project" value="InterPro"/>
</dbReference>
<protein>
    <submittedName>
        <fullName evidence="2">Group 1 truncated hemoglobin</fullName>
    </submittedName>
</protein>
<dbReference type="EMBL" id="WWNE01000018">
    <property type="protein sequence ID" value="NBG67271.1"/>
    <property type="molecule type" value="Genomic_DNA"/>
</dbReference>
<keyword evidence="1" id="KW-0732">Signal</keyword>
<evidence type="ECO:0000313" key="3">
    <source>
        <dbReference type="Proteomes" id="UP000470771"/>
    </source>
</evidence>
<dbReference type="Proteomes" id="UP000470771">
    <property type="component" value="Unassembled WGS sequence"/>
</dbReference>
<dbReference type="Gene3D" id="1.10.490.10">
    <property type="entry name" value="Globins"/>
    <property type="match status" value="1"/>
</dbReference>
<evidence type="ECO:0000313" key="2">
    <source>
        <dbReference type="EMBL" id="NBG67271.1"/>
    </source>
</evidence>
<feature type="chain" id="PRO_5026939975" evidence="1">
    <location>
        <begin position="20"/>
        <end position="192"/>
    </location>
</feature>
<comment type="caution">
    <text evidence="2">The sequence shown here is derived from an EMBL/GenBank/DDBJ whole genome shotgun (WGS) entry which is preliminary data.</text>
</comment>
<gene>
    <name evidence="2" type="ORF">GQN54_14170</name>
</gene>
<sequence length="192" mass="20427">MKNPFKVMLVLLAVSISFASCKDDDDDTVVTPTPTPTEKSIYEKLGGTEMVEDPNNAGVMIEKGKLTLRSVVDSTIFVIAGDTLLQPYFTTLLGEVGQGDLSGFTALSMSLTNFFSAATGSKTITYNGRNMTDAHDPAKYSRMAQKADDAAMDAFIADVVTGAGQNGVPPTDPIIGEIGALLETLRPQVVQR</sequence>
<name>A0A6N9NPN6_9FLAO</name>
<evidence type="ECO:0000256" key="1">
    <source>
        <dbReference type="SAM" id="SignalP"/>
    </source>
</evidence>
<keyword evidence="3" id="KW-1185">Reference proteome</keyword>
<feature type="signal peptide" evidence="1">
    <location>
        <begin position="1"/>
        <end position="19"/>
    </location>
</feature>
<dbReference type="GO" id="GO:0019825">
    <property type="term" value="F:oxygen binding"/>
    <property type="evidence" value="ECO:0007669"/>
    <property type="project" value="InterPro"/>
</dbReference>